<evidence type="ECO:0000259" key="1">
    <source>
        <dbReference type="Pfam" id="PF12867"/>
    </source>
</evidence>
<dbReference type="RefSeq" id="WP_195170883.1">
    <property type="nucleotide sequence ID" value="NZ_CP062983.1"/>
</dbReference>
<reference evidence="2 3" key="1">
    <citation type="submission" date="2020-02" db="EMBL/GenBank/DDBJ databases">
        <authorList>
            <person name="Zheng R.K."/>
            <person name="Sun C.M."/>
        </authorList>
    </citation>
    <scope>NUCLEOTIDE SEQUENCE [LARGE SCALE GENOMIC DNA]</scope>
    <source>
        <strain evidence="3">rifampicinis</strain>
    </source>
</reference>
<organism evidence="2 3">
    <name type="scientific">Phototrophicus methaneseepsis</name>
    <dbReference type="NCBI Taxonomy" id="2710758"/>
    <lineage>
        <taxon>Bacteria</taxon>
        <taxon>Bacillati</taxon>
        <taxon>Chloroflexota</taxon>
        <taxon>Candidatus Thermofontia</taxon>
        <taxon>Phototrophicales</taxon>
        <taxon>Phototrophicaceae</taxon>
        <taxon>Phototrophicus</taxon>
    </lineage>
</organism>
<gene>
    <name evidence="2" type="ORF">G4Y79_00110</name>
</gene>
<dbReference type="Pfam" id="PF12867">
    <property type="entry name" value="DinB_2"/>
    <property type="match status" value="1"/>
</dbReference>
<keyword evidence="3" id="KW-1185">Reference proteome</keyword>
<dbReference type="Proteomes" id="UP000594468">
    <property type="component" value="Chromosome"/>
</dbReference>
<evidence type="ECO:0000313" key="3">
    <source>
        <dbReference type="Proteomes" id="UP000594468"/>
    </source>
</evidence>
<sequence>MITTANDVLIDLLEDTRRRMKRFMEGLPEGSLYWSPDGEANSIAVTAWHMGRLMDVFLVRMIQGQLAESETWLQSGWAEKTGYDPRGIGRDGWGSVNDYTLEEVAAIPPMSADTLLGYLDDIYDCAHAYIENTPIDELHTPAAGFEGRLTQYNVIQMAIVDNIRHMGEIYALKAMWLRQHPQA</sequence>
<name>A0A7S8IEU4_9CHLR</name>
<dbReference type="EMBL" id="CP062983">
    <property type="protein sequence ID" value="QPC82814.1"/>
    <property type="molecule type" value="Genomic_DNA"/>
</dbReference>
<dbReference type="Gene3D" id="1.20.120.450">
    <property type="entry name" value="dinb family like domain"/>
    <property type="match status" value="1"/>
</dbReference>
<dbReference type="KEGG" id="pmet:G4Y79_00110"/>
<dbReference type="SUPFAM" id="SSF109854">
    <property type="entry name" value="DinB/YfiT-like putative metalloenzymes"/>
    <property type="match status" value="1"/>
</dbReference>
<proteinExistence type="predicted"/>
<protein>
    <submittedName>
        <fullName evidence="2">DinB family protein</fullName>
    </submittedName>
</protein>
<dbReference type="AlphaFoldDB" id="A0A7S8IEU4"/>
<dbReference type="InterPro" id="IPR034660">
    <property type="entry name" value="DinB/YfiT-like"/>
</dbReference>
<feature type="domain" description="DinB-like" evidence="1">
    <location>
        <begin position="13"/>
        <end position="169"/>
    </location>
</feature>
<accession>A0A7S8IEU4</accession>
<dbReference type="InterPro" id="IPR024775">
    <property type="entry name" value="DinB-like"/>
</dbReference>
<evidence type="ECO:0000313" key="2">
    <source>
        <dbReference type="EMBL" id="QPC82814.1"/>
    </source>
</evidence>